<dbReference type="CDD" id="cd05402">
    <property type="entry name" value="NT_PAP_TUTase"/>
    <property type="match status" value="1"/>
</dbReference>
<dbReference type="InterPro" id="IPR000868">
    <property type="entry name" value="Isochorismatase-like_dom"/>
</dbReference>
<dbReference type="SUPFAM" id="SSF52499">
    <property type="entry name" value="Isochorismatase-like hydrolases"/>
    <property type="match status" value="1"/>
</dbReference>
<dbReference type="GO" id="GO:1990817">
    <property type="term" value="F:poly(A) RNA polymerase activity"/>
    <property type="evidence" value="ECO:0007669"/>
    <property type="project" value="UniProtKB-EC"/>
</dbReference>
<evidence type="ECO:0000259" key="11">
    <source>
        <dbReference type="Pfam" id="PF03828"/>
    </source>
</evidence>
<evidence type="ECO:0000256" key="2">
    <source>
        <dbReference type="ARBA" id="ARBA00001946"/>
    </source>
</evidence>
<dbReference type="Pfam" id="PF22600">
    <property type="entry name" value="MTPAP-like_central"/>
    <property type="match status" value="1"/>
</dbReference>
<dbReference type="EMBL" id="NAJP01000012">
    <property type="protein sequence ID" value="TKA45365.1"/>
    <property type="molecule type" value="Genomic_DNA"/>
</dbReference>
<evidence type="ECO:0000259" key="12">
    <source>
        <dbReference type="Pfam" id="PF22600"/>
    </source>
</evidence>
<dbReference type="CDD" id="cd01012">
    <property type="entry name" value="YcaC_related"/>
    <property type="match status" value="1"/>
</dbReference>
<organism evidence="13 14">
    <name type="scientific">Friedmanniomyces endolithicus</name>
    <dbReference type="NCBI Taxonomy" id="329885"/>
    <lineage>
        <taxon>Eukaryota</taxon>
        <taxon>Fungi</taxon>
        <taxon>Dikarya</taxon>
        <taxon>Ascomycota</taxon>
        <taxon>Pezizomycotina</taxon>
        <taxon>Dothideomycetes</taxon>
        <taxon>Dothideomycetidae</taxon>
        <taxon>Mycosphaerellales</taxon>
        <taxon>Teratosphaeriaceae</taxon>
        <taxon>Friedmanniomyces</taxon>
    </lineage>
</organism>
<dbReference type="EC" id="2.7.7.19" evidence="5"/>
<feature type="region of interest" description="Disordered" evidence="9">
    <location>
        <begin position="1159"/>
        <end position="1205"/>
    </location>
</feature>
<evidence type="ECO:0000259" key="10">
    <source>
        <dbReference type="Pfam" id="PF00857"/>
    </source>
</evidence>
<feature type="compositionally biased region" description="Polar residues" evidence="9">
    <location>
        <begin position="1094"/>
        <end position="1119"/>
    </location>
</feature>
<sequence length="1706" mass="187944">MDVVDLTDDAPPHIHPRETTTAVKRQRLTPDVDSTRPPTSRSDSVAPFNTIWERDTELERPPRTAPAPTGLLSPENTPQKQREQFESLHFADSAYATSGELASVMEARNKYIEGAVKSSMEVASDSVVEALGVDKRSQSPEMPASAALPGSRSSLYSLPTATGNGTMELLATSAPDTPDQTQLASQSTTQPPPVSEDSPLSSRPLHQIPELAQRFVPRTSTAENIEYTNPQKFSLKPPYWKRWTPSHYARFAEHLQAQFDPRPFAQEQNLPVDEVMHCFTSVVCTPLWDADTALRRGEEGMVAQMEAAGKYGTPSRWWGREVREEGERVVGRRVFGELSGVEKEVVELVTGEGSRCCLRLVELGEEDVGFLKGMLSERDRGVLWEGHAVGVPYSMGTGLRTWTMRGNGKKAFAEVVGVGKGAVVLLLGNEKRPTIKVDLLIDEDAAYLRTVLSKRDMAILWASPSVLDATSICDLQEKFRSAIHEFPRVVSTTQKLLRAAQLLDIPVFATTQLRDKLGETCPELGLDAPDGIQTKAHVDKSAFSMFVPELKKAFYELGEEKREVVVVGIESHICVTQTTLDLLREGHKVYVIADAVSSCNAQEVPVALARLRAEGAVVTTSESFLYECMGDAGIKEFKGVAGIVKEFNKATRENLEALCKIQSPRSVVSEAVGQNGALKRAPNFCKFEAGAEPRKRRIPYAEGGEYELGPPKKEPRKSLAPHEEKKLSNDMRELYNRLLPSEESEQRRAQLIRKLEKMMKDEWPGNDIQVNVFGSSGNLLSSSDSDVDICITTTMRKLESMHSLAILLDRHGMEKVECRAGAKVPIVKCWDPELMLACDLNVNNPLALENTRMIKTYVQLDDRIRPLAKIIKYWTKRRILNDAAGGGTISSYTWICMIISFLQRRDPPIVPSLQKAEGKRAKCERSAPSRFADDLDALKGCGDANKETLAQLLFHFFRHYGYEFNFQRYVVSVMEGRSLSREEKGWQPSNYHDKEARSRLCVEEPFTVTRNLGNTADDYSWSGIHTEIRRAFELLADGQQLEKCCEQYEFPPEENRPVFQRPPPKPAPTLRRSASQSGRPNQEPGSGRSRKNNARNQSAQRAGNRRASSGASFGNQRVPMQSPPLGSVVNDYFTKSTVHEYLAHQYQVLQQQRDVLTAQLHQQTQTHGQPSGRVGDLNGSPLHRGGAFQNGLSSPRFTDNPPQTAPLLPAYLYHYPSRYPPPSPMSQARSRDGTNTNPSSPSLMPAAPTLRRQVHRASVTDGSSSSTRSQSQPGRSIPHLLALQQQVHPGFDVSGANSLTWQNMRTNHVYMPTGQAGFQMQYPPPLPTLHSVNGVADSAMPKEYMGYAISPQFGPQYATQPQQMQVPPMTLRDPPQRQRRITPDLGPPAPNGKHSMRSPSPLGHLRSYSTISDLRSRSQAAEILQTPIRYETALLGPIPSLPVENDIAGPLIVNGSTPPVLPRSTELINNIPLAVQPELLNGALDLELSRMRSLPLRTTHLDRYGIPEQIDTAQLRLPSPQRNSPSVRAKQGPRLNLSPNGTSPVLNGIPEAFHDPPPLTAPLLSPVAELRTPSPTQAHVFDRQESPHATNGLFKAATQLAHLRQSENSLPLNLNTRPERLQSSSALNPSPTAGKAAKSPTVVGGPELMSTANGSGNVSLSLNLNPWQQVQAGRKGHKKSKSTSASVARGGGGQALPVDAGERKGG</sequence>
<evidence type="ECO:0000256" key="7">
    <source>
        <dbReference type="ARBA" id="ARBA00022723"/>
    </source>
</evidence>
<gene>
    <name evidence="13" type="ORF">B0A54_04461</name>
</gene>
<comment type="cofactor">
    <cofactor evidence="2">
        <name>Mg(2+)</name>
        <dbReference type="ChEBI" id="CHEBI:18420"/>
    </cofactor>
</comment>
<evidence type="ECO:0000256" key="8">
    <source>
        <dbReference type="ARBA" id="ARBA00022842"/>
    </source>
</evidence>
<keyword evidence="6" id="KW-0808">Transferase</keyword>
<feature type="compositionally biased region" description="Polar residues" evidence="9">
    <location>
        <begin position="151"/>
        <end position="165"/>
    </location>
</feature>
<feature type="compositionally biased region" description="Basic and acidic residues" evidence="9">
    <location>
        <begin position="710"/>
        <end position="724"/>
    </location>
</feature>
<dbReference type="InterPro" id="IPR036380">
    <property type="entry name" value="Isochorismatase-like_sf"/>
</dbReference>
<dbReference type="Gene3D" id="3.30.460.10">
    <property type="entry name" value="Beta Polymerase, domain 2"/>
    <property type="match status" value="1"/>
</dbReference>
<feature type="region of interest" description="Disordered" evidence="9">
    <location>
        <begin position="1620"/>
        <end position="1706"/>
    </location>
</feature>
<dbReference type="Pfam" id="PF03828">
    <property type="entry name" value="PAP_assoc"/>
    <property type="match status" value="1"/>
</dbReference>
<protein>
    <recommendedName>
        <fullName evidence="5">polynucleotide adenylyltransferase</fullName>
        <ecNumber evidence="5">2.7.7.19</ecNumber>
    </recommendedName>
</protein>
<comment type="cofactor">
    <cofactor evidence="1">
        <name>Mn(2+)</name>
        <dbReference type="ChEBI" id="CHEBI:29035"/>
    </cofactor>
</comment>
<dbReference type="Gene3D" id="1.10.1410.10">
    <property type="match status" value="1"/>
</dbReference>
<evidence type="ECO:0000256" key="3">
    <source>
        <dbReference type="ARBA" id="ARBA00006336"/>
    </source>
</evidence>
<dbReference type="PANTHER" id="PTHR12271">
    <property type="entry name" value="POLY A POLYMERASE CID PAP -RELATED"/>
    <property type="match status" value="1"/>
</dbReference>
<dbReference type="SUPFAM" id="SSF81631">
    <property type="entry name" value="PAP/OAS1 substrate-binding domain"/>
    <property type="match status" value="1"/>
</dbReference>
<feature type="compositionally biased region" description="Low complexity" evidence="9">
    <location>
        <begin position="1259"/>
        <end position="1275"/>
    </location>
</feature>
<evidence type="ECO:0000256" key="6">
    <source>
        <dbReference type="ARBA" id="ARBA00022679"/>
    </source>
</evidence>
<comment type="caution">
    <text evidence="13">The sequence shown here is derived from an EMBL/GenBank/DDBJ whole genome shotgun (WGS) entry which is preliminary data.</text>
</comment>
<name>A0A4U0VBI6_9PEZI</name>
<feature type="region of interest" description="Disordered" evidence="9">
    <location>
        <begin position="133"/>
        <end position="203"/>
    </location>
</feature>
<evidence type="ECO:0000256" key="1">
    <source>
        <dbReference type="ARBA" id="ARBA00001936"/>
    </source>
</evidence>
<feature type="region of interest" description="Disordered" evidence="9">
    <location>
        <begin position="1052"/>
        <end position="1124"/>
    </location>
</feature>
<dbReference type="InterPro" id="IPR043519">
    <property type="entry name" value="NT_sf"/>
</dbReference>
<accession>A0A4U0VBI6</accession>
<feature type="region of interest" description="Disordered" evidence="9">
    <location>
        <begin position="1512"/>
        <end position="1541"/>
    </location>
</feature>
<dbReference type="GO" id="GO:0031123">
    <property type="term" value="P:RNA 3'-end processing"/>
    <property type="evidence" value="ECO:0007669"/>
    <property type="project" value="TreeGrafter"/>
</dbReference>
<feature type="domain" description="Poly(A) RNA polymerase mitochondrial-like central palm" evidence="12">
    <location>
        <begin position="727"/>
        <end position="859"/>
    </location>
</feature>
<dbReference type="GO" id="GO:0010605">
    <property type="term" value="P:negative regulation of macromolecule metabolic process"/>
    <property type="evidence" value="ECO:0007669"/>
    <property type="project" value="UniProtKB-ARBA"/>
</dbReference>
<feature type="compositionally biased region" description="Low complexity" evidence="9">
    <location>
        <begin position="1159"/>
        <end position="1169"/>
    </location>
</feature>
<dbReference type="PANTHER" id="PTHR12271:SF113">
    <property type="entry name" value="POLY(A) RNA POLYMERASE CID11"/>
    <property type="match status" value="1"/>
</dbReference>
<evidence type="ECO:0000256" key="9">
    <source>
        <dbReference type="SAM" id="MobiDB-lite"/>
    </source>
</evidence>
<evidence type="ECO:0000256" key="5">
    <source>
        <dbReference type="ARBA" id="ARBA00012388"/>
    </source>
</evidence>
<feature type="region of interest" description="Disordered" evidence="9">
    <location>
        <begin position="698"/>
        <end position="724"/>
    </location>
</feature>
<dbReference type="InterPro" id="IPR054708">
    <property type="entry name" value="MTPAP-like_central"/>
</dbReference>
<feature type="compositionally biased region" description="Polar residues" evidence="9">
    <location>
        <begin position="174"/>
        <end position="189"/>
    </location>
</feature>
<feature type="compositionally biased region" description="Polar residues" evidence="9">
    <location>
        <begin position="1072"/>
        <end position="1084"/>
    </location>
</feature>
<evidence type="ECO:0000256" key="4">
    <source>
        <dbReference type="ARBA" id="ARBA00008593"/>
    </source>
</evidence>
<feature type="compositionally biased region" description="Polar residues" evidence="9">
    <location>
        <begin position="1190"/>
        <end position="1202"/>
    </location>
</feature>
<feature type="region of interest" description="Disordered" evidence="9">
    <location>
        <begin position="1"/>
        <end position="83"/>
    </location>
</feature>
<feature type="compositionally biased region" description="Basic and acidic residues" evidence="9">
    <location>
        <begin position="52"/>
        <end position="62"/>
    </location>
</feature>
<evidence type="ECO:0000313" key="14">
    <source>
        <dbReference type="Proteomes" id="UP000310066"/>
    </source>
</evidence>
<feature type="compositionally biased region" description="Polar residues" evidence="9">
    <location>
        <begin position="1650"/>
        <end position="1671"/>
    </location>
</feature>
<dbReference type="Proteomes" id="UP000310066">
    <property type="component" value="Unassembled WGS sequence"/>
</dbReference>
<comment type="similarity">
    <text evidence="3">Belongs to the isochorismatase family.</text>
</comment>
<dbReference type="InterPro" id="IPR002058">
    <property type="entry name" value="PAP_assoc"/>
</dbReference>
<keyword evidence="7" id="KW-0479">Metal-binding</keyword>
<dbReference type="Gene3D" id="3.40.50.850">
    <property type="entry name" value="Isochorismatase-like"/>
    <property type="match status" value="1"/>
</dbReference>
<feature type="region of interest" description="Disordered" evidence="9">
    <location>
        <begin position="1218"/>
        <end position="1275"/>
    </location>
</feature>
<feature type="domain" description="Isochorismatase-like" evidence="10">
    <location>
        <begin position="472"/>
        <end position="622"/>
    </location>
</feature>
<feature type="region of interest" description="Disordered" evidence="9">
    <location>
        <begin position="1370"/>
        <end position="1406"/>
    </location>
</feature>
<dbReference type="GO" id="GO:0046872">
    <property type="term" value="F:metal ion binding"/>
    <property type="evidence" value="ECO:0007669"/>
    <property type="project" value="UniProtKB-KW"/>
</dbReference>
<feature type="compositionally biased region" description="Polar residues" evidence="9">
    <location>
        <begin position="1620"/>
        <end position="1631"/>
    </location>
</feature>
<reference evidence="13 14" key="1">
    <citation type="submission" date="2017-03" db="EMBL/GenBank/DDBJ databases">
        <title>Genomes of endolithic fungi from Antarctica.</title>
        <authorList>
            <person name="Coleine C."/>
            <person name="Masonjones S."/>
            <person name="Stajich J.E."/>
        </authorList>
    </citation>
    <scope>NUCLEOTIDE SEQUENCE [LARGE SCALE GENOMIC DNA]</scope>
    <source>
        <strain evidence="13 14">CCFEE 5311</strain>
    </source>
</reference>
<comment type="similarity">
    <text evidence="4">Belongs to the DNA polymerase type-B-like family.</text>
</comment>
<dbReference type="STRING" id="329885.A0A4U0VBI6"/>
<feature type="compositionally biased region" description="Polar residues" evidence="9">
    <location>
        <begin position="1233"/>
        <end position="1242"/>
    </location>
</feature>
<dbReference type="Pfam" id="PF00857">
    <property type="entry name" value="Isochorismatase"/>
    <property type="match status" value="1"/>
</dbReference>
<proteinExistence type="inferred from homology"/>
<keyword evidence="8" id="KW-0460">Magnesium</keyword>
<feature type="domain" description="PAP-associated" evidence="11">
    <location>
        <begin position="948"/>
        <end position="1009"/>
    </location>
</feature>
<dbReference type="SUPFAM" id="SSF81301">
    <property type="entry name" value="Nucleotidyltransferase"/>
    <property type="match status" value="1"/>
</dbReference>
<evidence type="ECO:0000313" key="13">
    <source>
        <dbReference type="EMBL" id="TKA45365.1"/>
    </source>
</evidence>
<dbReference type="OrthoDB" id="2274644at2759"/>